<comment type="caution">
    <text evidence="1">The sequence shown here is derived from an EMBL/GenBank/DDBJ whole genome shotgun (WGS) entry which is preliminary data.</text>
</comment>
<protein>
    <submittedName>
        <fullName evidence="1">Uncharacterized protein</fullName>
    </submittedName>
</protein>
<accession>A0A0F9PMG8</accession>
<dbReference type="EMBL" id="LAZR01005171">
    <property type="protein sequence ID" value="KKN02241.1"/>
    <property type="molecule type" value="Genomic_DNA"/>
</dbReference>
<gene>
    <name evidence="1" type="ORF">LCGC14_1119820</name>
</gene>
<organism evidence="1">
    <name type="scientific">marine sediment metagenome</name>
    <dbReference type="NCBI Taxonomy" id="412755"/>
    <lineage>
        <taxon>unclassified sequences</taxon>
        <taxon>metagenomes</taxon>
        <taxon>ecological metagenomes</taxon>
    </lineage>
</organism>
<dbReference type="AlphaFoldDB" id="A0A0F9PMG8"/>
<feature type="non-terminal residue" evidence="1">
    <location>
        <position position="22"/>
    </location>
</feature>
<proteinExistence type="predicted"/>
<sequence length="22" mass="2584">MKAKYTGLWTTLESDDKIIIQE</sequence>
<evidence type="ECO:0000313" key="1">
    <source>
        <dbReference type="EMBL" id="KKN02241.1"/>
    </source>
</evidence>
<reference evidence="1" key="1">
    <citation type="journal article" date="2015" name="Nature">
        <title>Complex archaea that bridge the gap between prokaryotes and eukaryotes.</title>
        <authorList>
            <person name="Spang A."/>
            <person name="Saw J.H."/>
            <person name="Jorgensen S.L."/>
            <person name="Zaremba-Niedzwiedzka K."/>
            <person name="Martijn J."/>
            <person name="Lind A.E."/>
            <person name="van Eijk R."/>
            <person name="Schleper C."/>
            <person name="Guy L."/>
            <person name="Ettema T.J."/>
        </authorList>
    </citation>
    <scope>NUCLEOTIDE SEQUENCE</scope>
</reference>
<name>A0A0F9PMG8_9ZZZZ</name>